<keyword evidence="1" id="KW-0472">Membrane</keyword>
<reference evidence="2" key="2">
    <citation type="submission" date="2023-01" db="EMBL/GenBank/DDBJ databases">
        <authorList>
            <person name="Sun Q."/>
            <person name="Evtushenko L."/>
        </authorList>
    </citation>
    <scope>NUCLEOTIDE SEQUENCE</scope>
    <source>
        <strain evidence="2">VKM B-2484</strain>
    </source>
</reference>
<evidence type="ECO:0000313" key="2">
    <source>
        <dbReference type="EMBL" id="GLK70676.1"/>
    </source>
</evidence>
<protein>
    <submittedName>
        <fullName evidence="2">Uncharacterized protein</fullName>
    </submittedName>
</protein>
<dbReference type="AlphaFoldDB" id="A0A9W6MY46"/>
<sequence length="76" mass="8744">MGDVKFIASIYYGVSLAVIALILHSCYRLVRLCMGDHLRWADREFLGWHSKPRSAGGLRLDQPYEVVDDEVRRGKH</sequence>
<evidence type="ECO:0000256" key="1">
    <source>
        <dbReference type="SAM" id="Phobius"/>
    </source>
</evidence>
<keyword evidence="1" id="KW-1133">Transmembrane helix</keyword>
<feature type="transmembrane region" description="Helical" evidence="1">
    <location>
        <begin position="6"/>
        <end position="30"/>
    </location>
</feature>
<reference evidence="2" key="1">
    <citation type="journal article" date="2014" name="Int. J. Syst. Evol. Microbiol.">
        <title>Complete genome sequence of Corynebacterium casei LMG S-19264T (=DSM 44701T), isolated from a smear-ripened cheese.</title>
        <authorList>
            <consortium name="US DOE Joint Genome Institute (JGI-PGF)"/>
            <person name="Walter F."/>
            <person name="Albersmeier A."/>
            <person name="Kalinowski J."/>
            <person name="Ruckert C."/>
        </authorList>
    </citation>
    <scope>NUCLEOTIDE SEQUENCE</scope>
    <source>
        <strain evidence="2">VKM B-2484</strain>
    </source>
</reference>
<comment type="caution">
    <text evidence="2">The sequence shown here is derived from an EMBL/GenBank/DDBJ whole genome shotgun (WGS) entry which is preliminary data.</text>
</comment>
<keyword evidence="3" id="KW-1185">Reference proteome</keyword>
<organism evidence="2 3">
    <name type="scientific">Ancylobacter dichloromethanicus</name>
    <dbReference type="NCBI Taxonomy" id="518825"/>
    <lineage>
        <taxon>Bacteria</taxon>
        <taxon>Pseudomonadati</taxon>
        <taxon>Pseudomonadota</taxon>
        <taxon>Alphaproteobacteria</taxon>
        <taxon>Hyphomicrobiales</taxon>
        <taxon>Xanthobacteraceae</taxon>
        <taxon>Ancylobacter</taxon>
    </lineage>
</organism>
<evidence type="ECO:0000313" key="3">
    <source>
        <dbReference type="Proteomes" id="UP001143370"/>
    </source>
</evidence>
<dbReference type="Proteomes" id="UP001143370">
    <property type="component" value="Unassembled WGS sequence"/>
</dbReference>
<gene>
    <name evidence="2" type="ORF">GCM10017643_07910</name>
</gene>
<dbReference type="EMBL" id="BSFJ01000004">
    <property type="protein sequence ID" value="GLK70676.1"/>
    <property type="molecule type" value="Genomic_DNA"/>
</dbReference>
<accession>A0A9W6MY46</accession>
<keyword evidence="1" id="KW-0812">Transmembrane</keyword>
<name>A0A9W6MY46_9HYPH</name>
<proteinExistence type="predicted"/>